<dbReference type="EMBL" id="ML208831">
    <property type="protein sequence ID" value="TFK60100.1"/>
    <property type="molecule type" value="Genomic_DNA"/>
</dbReference>
<protein>
    <submittedName>
        <fullName evidence="1">Uncharacterized protein</fullName>
    </submittedName>
</protein>
<evidence type="ECO:0000313" key="2">
    <source>
        <dbReference type="Proteomes" id="UP000308600"/>
    </source>
</evidence>
<name>A0ACD3A2Z5_9AGAR</name>
<evidence type="ECO:0000313" key="1">
    <source>
        <dbReference type="EMBL" id="TFK60100.1"/>
    </source>
</evidence>
<feature type="non-terminal residue" evidence="1">
    <location>
        <position position="320"/>
    </location>
</feature>
<proteinExistence type="predicted"/>
<keyword evidence="2" id="KW-1185">Reference proteome</keyword>
<reference evidence="1 2" key="1">
    <citation type="journal article" date="2019" name="Nat. Ecol. Evol.">
        <title>Megaphylogeny resolves global patterns of mushroom evolution.</title>
        <authorList>
            <person name="Varga T."/>
            <person name="Krizsan K."/>
            <person name="Foldi C."/>
            <person name="Dima B."/>
            <person name="Sanchez-Garcia M."/>
            <person name="Sanchez-Ramirez S."/>
            <person name="Szollosi G.J."/>
            <person name="Szarkandi J.G."/>
            <person name="Papp V."/>
            <person name="Albert L."/>
            <person name="Andreopoulos W."/>
            <person name="Angelini C."/>
            <person name="Antonin V."/>
            <person name="Barry K.W."/>
            <person name="Bougher N.L."/>
            <person name="Buchanan P."/>
            <person name="Buyck B."/>
            <person name="Bense V."/>
            <person name="Catcheside P."/>
            <person name="Chovatia M."/>
            <person name="Cooper J."/>
            <person name="Damon W."/>
            <person name="Desjardin D."/>
            <person name="Finy P."/>
            <person name="Geml J."/>
            <person name="Haridas S."/>
            <person name="Hughes K."/>
            <person name="Justo A."/>
            <person name="Karasinski D."/>
            <person name="Kautmanova I."/>
            <person name="Kiss B."/>
            <person name="Kocsube S."/>
            <person name="Kotiranta H."/>
            <person name="LaButti K.M."/>
            <person name="Lechner B.E."/>
            <person name="Liimatainen K."/>
            <person name="Lipzen A."/>
            <person name="Lukacs Z."/>
            <person name="Mihaltcheva S."/>
            <person name="Morgado L.N."/>
            <person name="Niskanen T."/>
            <person name="Noordeloos M.E."/>
            <person name="Ohm R.A."/>
            <person name="Ortiz-Santana B."/>
            <person name="Ovrebo C."/>
            <person name="Racz N."/>
            <person name="Riley R."/>
            <person name="Savchenko A."/>
            <person name="Shiryaev A."/>
            <person name="Soop K."/>
            <person name="Spirin V."/>
            <person name="Szebenyi C."/>
            <person name="Tomsovsky M."/>
            <person name="Tulloss R.E."/>
            <person name="Uehling J."/>
            <person name="Grigoriev I.V."/>
            <person name="Vagvolgyi C."/>
            <person name="Papp T."/>
            <person name="Martin F.M."/>
            <person name="Miettinen O."/>
            <person name="Hibbett D.S."/>
            <person name="Nagy L.G."/>
        </authorList>
    </citation>
    <scope>NUCLEOTIDE SEQUENCE [LARGE SCALE GENOMIC DNA]</scope>
    <source>
        <strain evidence="1 2">NL-1719</strain>
    </source>
</reference>
<accession>A0ACD3A2Z5</accession>
<organism evidence="1 2">
    <name type="scientific">Pluteus cervinus</name>
    <dbReference type="NCBI Taxonomy" id="181527"/>
    <lineage>
        <taxon>Eukaryota</taxon>
        <taxon>Fungi</taxon>
        <taxon>Dikarya</taxon>
        <taxon>Basidiomycota</taxon>
        <taxon>Agaricomycotina</taxon>
        <taxon>Agaricomycetes</taxon>
        <taxon>Agaricomycetidae</taxon>
        <taxon>Agaricales</taxon>
        <taxon>Pluteineae</taxon>
        <taxon>Pluteaceae</taxon>
        <taxon>Pluteus</taxon>
    </lineage>
</organism>
<gene>
    <name evidence="1" type="ORF">BDN72DRAFT_724977</name>
</gene>
<dbReference type="Proteomes" id="UP000308600">
    <property type="component" value="Unassembled WGS sequence"/>
</dbReference>
<sequence>VNNLRSSYAALENRITTALRTHGGDPAFLSSFQQEVTRYGRVAEEHANVFPVDELGTLRQSLSTMLACLEEAAQVSRDPPDVSAIHNPMIATVSTGRRGRPRKEINRSFMEQALETSSLAQIARELKCHVRTVRRRAIEIGLREPCPPMFSTTTIDGEDHTVLTTATAPVSTLSDEYLDREVLDILHLFPFFGKRMIKATLLTRGHNVPMPRIRNLIRWKFVTHAFIDGKSRFLTGIRAHSNNRSDTVLNLFMEATNQYGWPSRISLYSRVSPDLCIFYHRSPHNCRIERCWLDYAHGVVAKWKPFLMTLEAHHGLDPDN</sequence>
<feature type="non-terminal residue" evidence="1">
    <location>
        <position position="1"/>
    </location>
</feature>